<name>A0A7S1A189_NOCSC</name>
<feature type="compositionally biased region" description="Basic and acidic residues" evidence="1">
    <location>
        <begin position="95"/>
        <end position="104"/>
    </location>
</feature>
<organism evidence="2">
    <name type="scientific">Noctiluca scintillans</name>
    <name type="common">Sea sparkle</name>
    <name type="synonym">Red tide dinoflagellate</name>
    <dbReference type="NCBI Taxonomy" id="2966"/>
    <lineage>
        <taxon>Eukaryota</taxon>
        <taxon>Sar</taxon>
        <taxon>Alveolata</taxon>
        <taxon>Dinophyceae</taxon>
        <taxon>Noctilucales</taxon>
        <taxon>Noctilucaceae</taxon>
        <taxon>Noctiluca</taxon>
    </lineage>
</organism>
<proteinExistence type="predicted"/>
<dbReference type="AlphaFoldDB" id="A0A7S1A189"/>
<sequence>MPRKRQRRIRGRQSMKSPIRSASAQIYITVTERRHVNRPVQLRPVFVDRPDCPAYQRMTNSSWCARLPAKSGRLESKQHEGVVQRSVQTKGATHSLREESDRVFDVPQKSQLNITERE</sequence>
<dbReference type="EMBL" id="HBFQ01019578">
    <property type="protein sequence ID" value="CAD8839380.1"/>
    <property type="molecule type" value="Transcribed_RNA"/>
</dbReference>
<protein>
    <submittedName>
        <fullName evidence="2">Uncharacterized protein</fullName>
    </submittedName>
</protein>
<feature type="region of interest" description="Disordered" evidence="1">
    <location>
        <begin position="75"/>
        <end position="118"/>
    </location>
</feature>
<evidence type="ECO:0000256" key="1">
    <source>
        <dbReference type="SAM" id="MobiDB-lite"/>
    </source>
</evidence>
<feature type="compositionally biased region" description="Basic residues" evidence="1">
    <location>
        <begin position="1"/>
        <end position="13"/>
    </location>
</feature>
<evidence type="ECO:0000313" key="2">
    <source>
        <dbReference type="EMBL" id="CAD8839380.1"/>
    </source>
</evidence>
<feature type="compositionally biased region" description="Polar residues" evidence="1">
    <location>
        <begin position="108"/>
        <end position="118"/>
    </location>
</feature>
<accession>A0A7S1A189</accession>
<gene>
    <name evidence="2" type="ORF">NSCI0253_LOCUS13728</name>
</gene>
<feature type="region of interest" description="Disordered" evidence="1">
    <location>
        <begin position="1"/>
        <end position="20"/>
    </location>
</feature>
<reference evidence="2" key="1">
    <citation type="submission" date="2021-01" db="EMBL/GenBank/DDBJ databases">
        <authorList>
            <person name="Corre E."/>
            <person name="Pelletier E."/>
            <person name="Niang G."/>
            <person name="Scheremetjew M."/>
            <person name="Finn R."/>
            <person name="Kale V."/>
            <person name="Holt S."/>
            <person name="Cochrane G."/>
            <person name="Meng A."/>
            <person name="Brown T."/>
            <person name="Cohen L."/>
        </authorList>
    </citation>
    <scope>NUCLEOTIDE SEQUENCE</scope>
</reference>